<proteinExistence type="predicted"/>
<evidence type="ECO:0000313" key="1">
    <source>
        <dbReference type="EMBL" id="MBO8451574.1"/>
    </source>
</evidence>
<comment type="caution">
    <text evidence="1">The sequence shown here is derived from an EMBL/GenBank/DDBJ whole genome shotgun (WGS) entry which is preliminary data.</text>
</comment>
<reference evidence="1" key="1">
    <citation type="submission" date="2020-10" db="EMBL/GenBank/DDBJ databases">
        <authorList>
            <person name="Gilroy R."/>
        </authorList>
    </citation>
    <scope>NUCLEOTIDE SEQUENCE</scope>
    <source>
        <strain evidence="1">B1-20833</strain>
    </source>
</reference>
<dbReference type="EMBL" id="JADIMI010000014">
    <property type="protein sequence ID" value="MBO8451574.1"/>
    <property type="molecule type" value="Genomic_DNA"/>
</dbReference>
<name>A0A9D9HHM1_9BACT</name>
<accession>A0A9D9HHM1</accession>
<reference evidence="1" key="2">
    <citation type="journal article" date="2021" name="PeerJ">
        <title>Extensive microbial diversity within the chicken gut microbiome revealed by metagenomics and culture.</title>
        <authorList>
            <person name="Gilroy R."/>
            <person name="Ravi A."/>
            <person name="Getino M."/>
            <person name="Pursley I."/>
            <person name="Horton D.L."/>
            <person name="Alikhan N.F."/>
            <person name="Baker D."/>
            <person name="Gharbi K."/>
            <person name="Hall N."/>
            <person name="Watson M."/>
            <person name="Adriaenssens E.M."/>
            <person name="Foster-Nyarko E."/>
            <person name="Jarju S."/>
            <person name="Secka A."/>
            <person name="Antonio M."/>
            <person name="Oren A."/>
            <person name="Chaudhuri R.R."/>
            <person name="La Ragione R."/>
            <person name="Hildebrand F."/>
            <person name="Pallen M.J."/>
        </authorList>
    </citation>
    <scope>NUCLEOTIDE SEQUENCE</scope>
    <source>
        <strain evidence="1">B1-20833</strain>
    </source>
</reference>
<sequence length="131" mass="15011">MTEMFVRPQQKDADGAYAFCLEMDDSLSVYSLDFYTRIDCPPEDFAALGDMQLDIRLYSPAGKEYSECVYLPVGTFSASRYFSKDYIVPYRSGFRPSEPGRWTMKVTVIREEAVKGLRGLGVRLSRKDMQN</sequence>
<dbReference type="Proteomes" id="UP000823661">
    <property type="component" value="Unassembled WGS sequence"/>
</dbReference>
<protein>
    <submittedName>
        <fullName evidence="1">Uncharacterized protein</fullName>
    </submittedName>
</protein>
<dbReference type="AlphaFoldDB" id="A0A9D9HHM1"/>
<gene>
    <name evidence="1" type="ORF">IAC06_01650</name>
</gene>
<organism evidence="1 2">
    <name type="scientific">Candidatus Cryptobacteroides intestinavium</name>
    <dbReference type="NCBI Taxonomy" id="2840766"/>
    <lineage>
        <taxon>Bacteria</taxon>
        <taxon>Pseudomonadati</taxon>
        <taxon>Bacteroidota</taxon>
        <taxon>Bacteroidia</taxon>
        <taxon>Bacteroidales</taxon>
        <taxon>Candidatus Cryptobacteroides</taxon>
    </lineage>
</organism>
<evidence type="ECO:0000313" key="2">
    <source>
        <dbReference type="Proteomes" id="UP000823661"/>
    </source>
</evidence>